<protein>
    <submittedName>
        <fullName evidence="1">Uncharacterized protein</fullName>
    </submittedName>
</protein>
<organism evidence="1 2">
    <name type="scientific">Melastoma candidum</name>
    <dbReference type="NCBI Taxonomy" id="119954"/>
    <lineage>
        <taxon>Eukaryota</taxon>
        <taxon>Viridiplantae</taxon>
        <taxon>Streptophyta</taxon>
        <taxon>Embryophyta</taxon>
        <taxon>Tracheophyta</taxon>
        <taxon>Spermatophyta</taxon>
        <taxon>Magnoliopsida</taxon>
        <taxon>eudicotyledons</taxon>
        <taxon>Gunneridae</taxon>
        <taxon>Pentapetalae</taxon>
        <taxon>rosids</taxon>
        <taxon>malvids</taxon>
        <taxon>Myrtales</taxon>
        <taxon>Melastomataceae</taxon>
        <taxon>Melastomatoideae</taxon>
        <taxon>Melastomateae</taxon>
        <taxon>Melastoma</taxon>
    </lineage>
</organism>
<sequence length="242" mass="25230">MKIKNKGKVHPSPSSSSTTTTTTAAAPILATLQLLPATVLALASVLPPPDQEVLSYLLARSLLLSSDAKPSSSSSSAHGSSSFDCGCFDCYTIYWLRWDSSPNRDLIHRVIDAFEDHLSSSSNALVGKGKVRGGRAGGRRAKDRAVHRMDASSQEDGDNGGGADGNVGGIPRGKKGDDQENDVSVAVEVSSPGSPLALPRPASPVSRGVGGGGEHKGLARKVLPDVLGILNSRLWNLWSPNV</sequence>
<accession>A0ACB9S3M3</accession>
<name>A0ACB9S3M3_9MYRT</name>
<dbReference type="EMBL" id="CM042881">
    <property type="protein sequence ID" value="KAI4384228.1"/>
    <property type="molecule type" value="Genomic_DNA"/>
</dbReference>
<comment type="caution">
    <text evidence="1">The sequence shown here is derived from an EMBL/GenBank/DDBJ whole genome shotgun (WGS) entry which is preliminary data.</text>
</comment>
<keyword evidence="2" id="KW-1185">Reference proteome</keyword>
<proteinExistence type="predicted"/>
<gene>
    <name evidence="1" type="ORF">MLD38_002411</name>
</gene>
<evidence type="ECO:0000313" key="2">
    <source>
        <dbReference type="Proteomes" id="UP001057402"/>
    </source>
</evidence>
<dbReference type="Proteomes" id="UP001057402">
    <property type="component" value="Chromosome 2"/>
</dbReference>
<evidence type="ECO:0000313" key="1">
    <source>
        <dbReference type="EMBL" id="KAI4384228.1"/>
    </source>
</evidence>
<reference evidence="2" key="1">
    <citation type="journal article" date="2023" name="Front. Plant Sci.">
        <title>Chromosomal-level genome assembly of Melastoma candidum provides insights into trichome evolution.</title>
        <authorList>
            <person name="Zhong Y."/>
            <person name="Wu W."/>
            <person name="Sun C."/>
            <person name="Zou P."/>
            <person name="Liu Y."/>
            <person name="Dai S."/>
            <person name="Zhou R."/>
        </authorList>
    </citation>
    <scope>NUCLEOTIDE SEQUENCE [LARGE SCALE GENOMIC DNA]</scope>
</reference>